<name>A0ABV4U7G3_9BACT</name>
<evidence type="ECO:0000259" key="4">
    <source>
        <dbReference type="PROSITE" id="PS50949"/>
    </source>
</evidence>
<keyword evidence="6" id="KW-1185">Reference proteome</keyword>
<organism evidence="5 6">
    <name type="scientific">Natronomicrosphaera hydrolytica</name>
    <dbReference type="NCBI Taxonomy" id="3242702"/>
    <lineage>
        <taxon>Bacteria</taxon>
        <taxon>Pseudomonadati</taxon>
        <taxon>Planctomycetota</taxon>
        <taxon>Phycisphaerae</taxon>
        <taxon>Phycisphaerales</taxon>
        <taxon>Phycisphaeraceae</taxon>
        <taxon>Natronomicrosphaera</taxon>
    </lineage>
</organism>
<dbReference type="InterPro" id="IPR028082">
    <property type="entry name" value="Peripla_BP_I"/>
</dbReference>
<dbReference type="InterPro" id="IPR036388">
    <property type="entry name" value="WH-like_DNA-bd_sf"/>
</dbReference>
<comment type="caution">
    <text evidence="5">The sequence shown here is derived from an EMBL/GenBank/DDBJ whole genome shotgun (WGS) entry which is preliminary data.</text>
</comment>
<proteinExistence type="predicted"/>
<accession>A0ABV4U7G3</accession>
<dbReference type="InterPro" id="IPR000524">
    <property type="entry name" value="Tscrpt_reg_HTH_GntR"/>
</dbReference>
<evidence type="ECO:0000256" key="1">
    <source>
        <dbReference type="ARBA" id="ARBA00023015"/>
    </source>
</evidence>
<keyword evidence="3" id="KW-0804">Transcription</keyword>
<protein>
    <submittedName>
        <fullName evidence="5">GntR family transcriptional regulator</fullName>
    </submittedName>
</protein>
<dbReference type="SUPFAM" id="SSF46785">
    <property type="entry name" value="Winged helix' DNA-binding domain"/>
    <property type="match status" value="1"/>
</dbReference>
<dbReference type="SUPFAM" id="SSF53822">
    <property type="entry name" value="Periplasmic binding protein-like I"/>
    <property type="match status" value="1"/>
</dbReference>
<dbReference type="PROSITE" id="PS50949">
    <property type="entry name" value="HTH_GNTR"/>
    <property type="match status" value="1"/>
</dbReference>
<dbReference type="Gene3D" id="3.40.50.2300">
    <property type="match status" value="2"/>
</dbReference>
<dbReference type="PANTHER" id="PTHR38445">
    <property type="entry name" value="HTH-TYPE TRANSCRIPTIONAL REPRESSOR YTRA"/>
    <property type="match status" value="1"/>
</dbReference>
<dbReference type="Proteomes" id="UP001575105">
    <property type="component" value="Unassembled WGS sequence"/>
</dbReference>
<dbReference type="CDD" id="cd07377">
    <property type="entry name" value="WHTH_GntR"/>
    <property type="match status" value="1"/>
</dbReference>
<evidence type="ECO:0000256" key="3">
    <source>
        <dbReference type="ARBA" id="ARBA00023163"/>
    </source>
</evidence>
<gene>
    <name evidence="5" type="ORF">ACERK3_14685</name>
</gene>
<evidence type="ECO:0000313" key="6">
    <source>
        <dbReference type="Proteomes" id="UP001575105"/>
    </source>
</evidence>
<reference evidence="5 6" key="1">
    <citation type="submission" date="2024-08" db="EMBL/GenBank/DDBJ databases">
        <title>Whole-genome sequencing of halo(alkali)philic microorganisms from hypersaline lakes.</title>
        <authorList>
            <person name="Sorokin D.Y."/>
            <person name="Merkel A.Y."/>
            <person name="Messina E."/>
            <person name="Yakimov M."/>
        </authorList>
    </citation>
    <scope>NUCLEOTIDE SEQUENCE [LARGE SCALE GENOMIC DNA]</scope>
    <source>
        <strain evidence="5 6">AB-hyl4</strain>
    </source>
</reference>
<dbReference type="Pfam" id="PF00392">
    <property type="entry name" value="GntR"/>
    <property type="match status" value="1"/>
</dbReference>
<dbReference type="SMART" id="SM00345">
    <property type="entry name" value="HTH_GNTR"/>
    <property type="match status" value="1"/>
</dbReference>
<dbReference type="Gene3D" id="1.10.10.10">
    <property type="entry name" value="Winged helix-like DNA-binding domain superfamily/Winged helix DNA-binding domain"/>
    <property type="match status" value="1"/>
</dbReference>
<evidence type="ECO:0000256" key="2">
    <source>
        <dbReference type="ARBA" id="ARBA00023125"/>
    </source>
</evidence>
<dbReference type="PANTHER" id="PTHR38445:SF7">
    <property type="entry name" value="GNTR-FAMILY TRANSCRIPTIONAL REGULATOR"/>
    <property type="match status" value="1"/>
</dbReference>
<dbReference type="EMBL" id="JBGUBD010000009">
    <property type="protein sequence ID" value="MFA9479533.1"/>
    <property type="molecule type" value="Genomic_DNA"/>
</dbReference>
<dbReference type="InterPro" id="IPR036390">
    <property type="entry name" value="WH_DNA-bd_sf"/>
</dbReference>
<sequence>MAQIVQGNKVPLYRQVASRIMQRIRTGDYKPGDALPSIRSISSEFKVSINVVQRALRELESKGMVVTQHGKQVLVADTARGKRAAIVFGMIHPYSGGLAFGRDVLYFAGQTFSDRSNLLFTVSSEGNAARERELAEHLVANGVRGLIVWPVESDHNAEFFETLARRVPTVLVDRIIPGCSLPAVIHDTHAAGRDICEQFLVRMKRRRLLVLADDLDISPYQSLLQGMRERVQELDRFADLTIVQLPLSETVGQFNRADFSAVKRFESYIERLIREDDYDSVFCYQDDFLDYVVIETGLIDRLPGVKFGCTRSAGVNTRSRRFVEADPIGWSIDHMKAISLAADRLQEWVLSKRPFDKVIQLEFIRHDSAGGYGLSKGVLGEGNGSLSRDRF</sequence>
<feature type="domain" description="HTH gntR-type" evidence="4">
    <location>
        <begin position="10"/>
        <end position="78"/>
    </location>
</feature>
<evidence type="ECO:0000313" key="5">
    <source>
        <dbReference type="EMBL" id="MFA9479533.1"/>
    </source>
</evidence>
<keyword evidence="1" id="KW-0805">Transcription regulation</keyword>
<dbReference type="RefSeq" id="WP_425346452.1">
    <property type="nucleotide sequence ID" value="NZ_JBGUBD010000009.1"/>
</dbReference>
<keyword evidence="2" id="KW-0238">DNA-binding</keyword>